<proteinExistence type="predicted"/>
<feature type="compositionally biased region" description="Acidic residues" evidence="1">
    <location>
        <begin position="96"/>
        <end position="106"/>
    </location>
</feature>
<dbReference type="Proteomes" id="UP000319976">
    <property type="component" value="Chromosome"/>
</dbReference>
<protein>
    <submittedName>
        <fullName evidence="3">Uncharacterized protein</fullName>
    </submittedName>
</protein>
<evidence type="ECO:0000313" key="3">
    <source>
        <dbReference type="EMBL" id="QDT65699.1"/>
    </source>
</evidence>
<evidence type="ECO:0000256" key="1">
    <source>
        <dbReference type="SAM" id="MobiDB-lite"/>
    </source>
</evidence>
<sequence length="233" mass="26753">MSSLIANWLFADGAIQVAISIAVLVIGFIGWVMQMANQNKQVQGGQPRRQQRPQAGNDKLRDEIEVFLQEVTGNQQQEQKPRKRTPRRRRVQQPEQQEEFAIEVVEEPPKPVKRRRKQSDDKELTDWDRRQQKRRKKLEAQLEKRHLQEKKLGSELSDHVQEYMAEKNQSDTDSYSSSSISRDRENLTGNIVREQVAQTGSAAAVVALLKSPQGIRNAVAISEILARPRALRK</sequence>
<feature type="transmembrane region" description="Helical" evidence="2">
    <location>
        <begin position="13"/>
        <end position="33"/>
    </location>
</feature>
<organism evidence="3 4">
    <name type="scientific">Calycomorphotria hydatis</name>
    <dbReference type="NCBI Taxonomy" id="2528027"/>
    <lineage>
        <taxon>Bacteria</taxon>
        <taxon>Pseudomonadati</taxon>
        <taxon>Planctomycetota</taxon>
        <taxon>Planctomycetia</taxon>
        <taxon>Planctomycetales</taxon>
        <taxon>Planctomycetaceae</taxon>
        <taxon>Calycomorphotria</taxon>
    </lineage>
</organism>
<keyword evidence="4" id="KW-1185">Reference proteome</keyword>
<feature type="compositionally biased region" description="Basic and acidic residues" evidence="1">
    <location>
        <begin position="118"/>
        <end position="130"/>
    </location>
</feature>
<keyword evidence="2" id="KW-0472">Membrane</keyword>
<evidence type="ECO:0000256" key="2">
    <source>
        <dbReference type="SAM" id="Phobius"/>
    </source>
</evidence>
<reference evidence="3 4" key="1">
    <citation type="submission" date="2019-02" db="EMBL/GenBank/DDBJ databases">
        <title>Deep-cultivation of Planctomycetes and their phenomic and genomic characterization uncovers novel biology.</title>
        <authorList>
            <person name="Wiegand S."/>
            <person name="Jogler M."/>
            <person name="Boedeker C."/>
            <person name="Pinto D."/>
            <person name="Vollmers J."/>
            <person name="Rivas-Marin E."/>
            <person name="Kohn T."/>
            <person name="Peeters S.H."/>
            <person name="Heuer A."/>
            <person name="Rast P."/>
            <person name="Oberbeckmann S."/>
            <person name="Bunk B."/>
            <person name="Jeske O."/>
            <person name="Meyerdierks A."/>
            <person name="Storesund J.E."/>
            <person name="Kallscheuer N."/>
            <person name="Luecker S."/>
            <person name="Lage O.M."/>
            <person name="Pohl T."/>
            <person name="Merkel B.J."/>
            <person name="Hornburger P."/>
            <person name="Mueller R.-W."/>
            <person name="Bruemmer F."/>
            <person name="Labrenz M."/>
            <person name="Spormann A.M."/>
            <person name="Op den Camp H."/>
            <person name="Overmann J."/>
            <person name="Amann R."/>
            <person name="Jetten M.S.M."/>
            <person name="Mascher T."/>
            <person name="Medema M.H."/>
            <person name="Devos D.P."/>
            <person name="Kaster A.-K."/>
            <person name="Ovreas L."/>
            <person name="Rohde M."/>
            <person name="Galperin M.Y."/>
            <person name="Jogler C."/>
        </authorList>
    </citation>
    <scope>NUCLEOTIDE SEQUENCE [LARGE SCALE GENOMIC DNA]</scope>
    <source>
        <strain evidence="3 4">V22</strain>
    </source>
</reference>
<accession>A0A517TBE9</accession>
<feature type="region of interest" description="Disordered" evidence="1">
    <location>
        <begin position="72"/>
        <end position="156"/>
    </location>
</feature>
<dbReference type="AlphaFoldDB" id="A0A517TBE9"/>
<feature type="compositionally biased region" description="Basic and acidic residues" evidence="1">
    <location>
        <begin position="138"/>
        <end position="156"/>
    </location>
</feature>
<dbReference type="EMBL" id="CP036316">
    <property type="protein sequence ID" value="QDT65699.1"/>
    <property type="molecule type" value="Genomic_DNA"/>
</dbReference>
<keyword evidence="2" id="KW-1133">Transmembrane helix</keyword>
<gene>
    <name evidence="3" type="ORF">V22_29590</name>
</gene>
<keyword evidence="2" id="KW-0812">Transmembrane</keyword>
<evidence type="ECO:0000313" key="4">
    <source>
        <dbReference type="Proteomes" id="UP000319976"/>
    </source>
</evidence>
<dbReference type="KEGG" id="chya:V22_29590"/>
<dbReference type="RefSeq" id="WP_145264055.1">
    <property type="nucleotide sequence ID" value="NZ_CP036316.1"/>
</dbReference>
<feature type="compositionally biased region" description="Basic residues" evidence="1">
    <location>
        <begin position="81"/>
        <end position="91"/>
    </location>
</feature>
<name>A0A517TBE9_9PLAN</name>